<dbReference type="RefSeq" id="WP_346099430.1">
    <property type="nucleotide sequence ID" value="NZ_BAAABY010000054.1"/>
</dbReference>
<feature type="domain" description="Aminoglycoside phosphotransferase" evidence="1">
    <location>
        <begin position="48"/>
        <end position="254"/>
    </location>
</feature>
<accession>A0ABN1BB73</accession>
<dbReference type="InterPro" id="IPR011009">
    <property type="entry name" value="Kinase-like_dom_sf"/>
</dbReference>
<proteinExistence type="predicted"/>
<organism evidence="2 3">
    <name type="scientific">Streptomyces olivaceiscleroticus</name>
    <dbReference type="NCBI Taxonomy" id="68245"/>
    <lineage>
        <taxon>Bacteria</taxon>
        <taxon>Bacillati</taxon>
        <taxon>Actinomycetota</taxon>
        <taxon>Actinomycetes</taxon>
        <taxon>Kitasatosporales</taxon>
        <taxon>Streptomycetaceae</taxon>
        <taxon>Streptomyces</taxon>
    </lineage>
</organism>
<reference evidence="2 3" key="1">
    <citation type="journal article" date="2019" name="Int. J. Syst. Evol. Microbiol.">
        <title>The Global Catalogue of Microorganisms (GCM) 10K type strain sequencing project: providing services to taxonomists for standard genome sequencing and annotation.</title>
        <authorList>
            <consortium name="The Broad Institute Genomics Platform"/>
            <consortium name="The Broad Institute Genome Sequencing Center for Infectious Disease"/>
            <person name="Wu L."/>
            <person name="Ma J."/>
        </authorList>
    </citation>
    <scope>NUCLEOTIDE SEQUENCE [LARGE SCALE GENOMIC DNA]</scope>
    <source>
        <strain evidence="2 3">JCM 4805</strain>
    </source>
</reference>
<name>A0ABN1BB73_9ACTN</name>
<dbReference type="InterPro" id="IPR002575">
    <property type="entry name" value="Aminoglycoside_PTrfase"/>
</dbReference>
<evidence type="ECO:0000259" key="1">
    <source>
        <dbReference type="Pfam" id="PF01636"/>
    </source>
</evidence>
<comment type="caution">
    <text evidence="2">The sequence shown here is derived from an EMBL/GenBank/DDBJ whole genome shotgun (WGS) entry which is preliminary data.</text>
</comment>
<sequence length="322" mass="35244">MTRDQSEPAGTPRSERAERAVDIAVRAGNRLGLRADEPRVLHDMFNVLVHLAPHPVVVRVPSLALVPAEELAVKQRRELDVVGWLADAGAPVVRPSPLVPREPVECDGRSLVFWEYVDEKDPMREAAADGMEALEDRFVEQTGWAVELHTLLAHYPGELPALSPLVPTLAPLLEALRKDPQGLTPAELDRAEQEYAVLEAFVADLPGRCPATRIQALHGDGPSYNLLRTADGHLFSDFEDVTRGPVEWDLALVAPRAVAEYERVSGRPVDRSLLGFMEGARLLQIVGALAVVPSMPELGPMTAPTIDLWRQRAPLTADVLGH</sequence>
<dbReference type="EMBL" id="BAAABY010000054">
    <property type="protein sequence ID" value="GAA0494035.1"/>
    <property type="molecule type" value="Genomic_DNA"/>
</dbReference>
<evidence type="ECO:0000313" key="2">
    <source>
        <dbReference type="EMBL" id="GAA0494035.1"/>
    </source>
</evidence>
<dbReference type="Proteomes" id="UP001500909">
    <property type="component" value="Unassembled WGS sequence"/>
</dbReference>
<keyword evidence="3" id="KW-1185">Reference proteome</keyword>
<gene>
    <name evidence="2" type="ORF">GCM10010361_69150</name>
</gene>
<protein>
    <submittedName>
        <fullName evidence="2">Aminoglycoside phosphotransferase family protein</fullName>
    </submittedName>
</protein>
<evidence type="ECO:0000313" key="3">
    <source>
        <dbReference type="Proteomes" id="UP001500909"/>
    </source>
</evidence>
<dbReference type="SUPFAM" id="SSF56112">
    <property type="entry name" value="Protein kinase-like (PK-like)"/>
    <property type="match status" value="1"/>
</dbReference>
<dbReference type="Pfam" id="PF01636">
    <property type="entry name" value="APH"/>
    <property type="match status" value="1"/>
</dbReference>